<dbReference type="VEuPathDB" id="VectorBase:ASTEI20_035373"/>
<dbReference type="OrthoDB" id="20727at2759"/>
<dbReference type="VEuPathDB" id="VectorBase:ASTE006481"/>
<dbReference type="AlphaFoldDB" id="A0A182YGT5"/>
<dbReference type="GO" id="GO:0005829">
    <property type="term" value="C:cytosol"/>
    <property type="evidence" value="ECO:0007669"/>
    <property type="project" value="TreeGrafter"/>
</dbReference>
<dbReference type="InterPro" id="IPR036770">
    <property type="entry name" value="Ankyrin_rpt-contain_sf"/>
</dbReference>
<dbReference type="InterPro" id="IPR002110">
    <property type="entry name" value="Ankyrin_rpt"/>
</dbReference>
<keyword evidence="5" id="KW-1185">Reference proteome</keyword>
<dbReference type="PROSITE" id="PS50297">
    <property type="entry name" value="ANK_REP_REGION"/>
    <property type="match status" value="4"/>
</dbReference>
<dbReference type="Gene3D" id="1.25.40.20">
    <property type="entry name" value="Ankyrin repeat-containing domain"/>
    <property type="match status" value="1"/>
</dbReference>
<keyword evidence="1" id="KW-0677">Repeat</keyword>
<evidence type="ECO:0000313" key="5">
    <source>
        <dbReference type="Proteomes" id="UP000076408"/>
    </source>
</evidence>
<dbReference type="EnsemblMetazoa" id="ASTEI07671-RA">
    <property type="protein sequence ID" value="ASTEI07671-PA"/>
    <property type="gene ID" value="ASTEI07671"/>
</dbReference>
<dbReference type="PANTHER" id="PTHR46680">
    <property type="entry name" value="NF-KAPPA-B INHIBITOR ALPHA"/>
    <property type="match status" value="1"/>
</dbReference>
<dbReference type="KEGG" id="aste:118514049"/>
<evidence type="ECO:0000256" key="3">
    <source>
        <dbReference type="SAM" id="MobiDB-lite"/>
    </source>
</evidence>
<dbReference type="InterPro" id="IPR051070">
    <property type="entry name" value="NF-kappa-B_inhibitor"/>
</dbReference>
<feature type="compositionally biased region" description="Polar residues" evidence="3">
    <location>
        <begin position="64"/>
        <end position="88"/>
    </location>
</feature>
<dbReference type="SMART" id="SM00248">
    <property type="entry name" value="ANK"/>
    <property type="match status" value="5"/>
</dbReference>
<evidence type="ECO:0000256" key="1">
    <source>
        <dbReference type="ARBA" id="ARBA00022737"/>
    </source>
</evidence>
<accession>A0A1A9TTD9</accession>
<dbReference type="Proteomes" id="UP000076408">
    <property type="component" value="Unassembled WGS sequence"/>
</dbReference>
<dbReference type="VEuPathDB" id="VectorBase:ASTEI07671"/>
<name>A0A182YGT5_ANOST</name>
<protein>
    <submittedName>
        <fullName evidence="4">ANK_REP_REGION domain-containing protein</fullName>
    </submittedName>
</protein>
<evidence type="ECO:0000256" key="2">
    <source>
        <dbReference type="ARBA" id="ARBA00023043"/>
    </source>
</evidence>
<feature type="region of interest" description="Disordered" evidence="3">
    <location>
        <begin position="56"/>
        <end position="92"/>
    </location>
</feature>
<accession>A0A182YGT5</accession>
<proteinExistence type="predicted"/>
<dbReference type="PROSITE" id="PS50088">
    <property type="entry name" value="ANK_REPEAT"/>
    <property type="match status" value="4"/>
</dbReference>
<dbReference type="RefSeq" id="XP_035916437.1">
    <property type="nucleotide sequence ID" value="XM_036060544.1"/>
</dbReference>
<dbReference type="Pfam" id="PF12796">
    <property type="entry name" value="Ank_2"/>
    <property type="match status" value="2"/>
</dbReference>
<dbReference type="GeneID" id="118514049"/>
<evidence type="ECO:0000313" key="4">
    <source>
        <dbReference type="EnsemblMetazoa" id="ASTEI07671-PA"/>
    </source>
</evidence>
<reference evidence="5" key="1">
    <citation type="journal article" date="2014" name="Genome Biol.">
        <title>Genome analysis of a major urban malaria vector mosquito, Anopheles stephensi.</title>
        <authorList>
            <person name="Jiang X."/>
            <person name="Peery A."/>
            <person name="Hall A.B."/>
            <person name="Sharma A."/>
            <person name="Chen X.G."/>
            <person name="Waterhouse R.M."/>
            <person name="Komissarov A."/>
            <person name="Riehle M.M."/>
            <person name="Shouche Y."/>
            <person name="Sharakhova M.V."/>
            <person name="Lawson D."/>
            <person name="Pakpour N."/>
            <person name="Arensburger P."/>
            <person name="Davidson V.L."/>
            <person name="Eiglmeier K."/>
            <person name="Emrich S."/>
            <person name="George P."/>
            <person name="Kennedy R.C."/>
            <person name="Mane S.P."/>
            <person name="Maslen G."/>
            <person name="Oringanje C."/>
            <person name="Qi Y."/>
            <person name="Settlage R."/>
            <person name="Tojo M."/>
            <person name="Tubio J.M."/>
            <person name="Unger M.F."/>
            <person name="Wang B."/>
            <person name="Vernick K.D."/>
            <person name="Ribeiro J.M."/>
            <person name="James A.A."/>
            <person name="Michel K."/>
            <person name="Riehle M.A."/>
            <person name="Luckhart S."/>
            <person name="Sharakhov I.V."/>
            <person name="Tu Z."/>
        </authorList>
    </citation>
    <scope>NUCLEOTIDE SEQUENCE [LARGE SCALE GENOMIC DNA]</scope>
    <source>
        <strain evidence="5">Indian</strain>
    </source>
</reference>
<dbReference type="PRINTS" id="PR01415">
    <property type="entry name" value="ANKYRIN"/>
</dbReference>
<reference evidence="4" key="2">
    <citation type="submission" date="2020-05" db="UniProtKB">
        <authorList>
            <consortium name="EnsemblMetazoa"/>
        </authorList>
    </citation>
    <scope>IDENTIFICATION</scope>
    <source>
        <strain evidence="4">Indian</strain>
    </source>
</reference>
<dbReference type="PANTHER" id="PTHR46680:SF3">
    <property type="entry name" value="NF-KAPPA-B INHIBITOR CACTUS"/>
    <property type="match status" value="1"/>
</dbReference>
<dbReference type="OMA" id="EIRIQPQ"/>
<keyword evidence="2" id="KW-0040">ANK repeat</keyword>
<organism evidence="4 5">
    <name type="scientific">Anopheles stephensi</name>
    <name type="common">Indo-Pakistan malaria mosquito</name>
    <dbReference type="NCBI Taxonomy" id="30069"/>
    <lineage>
        <taxon>Eukaryota</taxon>
        <taxon>Metazoa</taxon>
        <taxon>Ecdysozoa</taxon>
        <taxon>Arthropoda</taxon>
        <taxon>Hexapoda</taxon>
        <taxon>Insecta</taxon>
        <taxon>Pterygota</taxon>
        <taxon>Neoptera</taxon>
        <taxon>Endopterygota</taxon>
        <taxon>Diptera</taxon>
        <taxon>Nematocera</taxon>
        <taxon>Culicoidea</taxon>
        <taxon>Culicidae</taxon>
        <taxon>Anophelinae</taxon>
        <taxon>Anopheles</taxon>
    </lineage>
</organism>
<sequence>MHPSRGGSAMNNVSLADASGQQPLCEKKDYCDSANTDSGFLSGHNLNTSENIVVEERSHPDEQPANSGTAYRSASSAKQTIESGSNVDSGMIADEELESRDLGLTDICERFDRLMKRDWMKSFQQDEMGETQLHLAVYERNEDTISKLIANLPRPFLNIQNDDAQTALHLAVLTDQPQIVRRLLNAGADRTIRDVEGNTALHLACGLGKVKIVRELLGTAPLSLSEHPQGVSQSKVAQDMELWNYDGKTCVHLAAEAGSIEAIRSLIDAGANINAREGKSGMSPLHISIEKGNEELANFLLDECPLLSLETTTYAGMTAYQLALLQDKRILISDLTKRGAEQISLPESDADTDSEDEMISNYYGASAFSTSFPGLSAINVS</sequence>
<dbReference type="SUPFAM" id="SSF48403">
    <property type="entry name" value="Ankyrin repeat"/>
    <property type="match status" value="1"/>
</dbReference>
<dbReference type="GO" id="GO:0051059">
    <property type="term" value="F:NF-kappaB binding"/>
    <property type="evidence" value="ECO:0007669"/>
    <property type="project" value="TreeGrafter"/>
</dbReference>
<dbReference type="GO" id="GO:0071356">
    <property type="term" value="P:cellular response to tumor necrosis factor"/>
    <property type="evidence" value="ECO:0007669"/>
    <property type="project" value="TreeGrafter"/>
</dbReference>
<dbReference type="STRING" id="30069.A0A182YGT5"/>
<dbReference type="CTD" id="34969"/>